<gene>
    <name evidence="4" type="ORF">UFOPK3164_01246</name>
</gene>
<dbReference type="SMART" id="SM00228">
    <property type="entry name" value="PDZ"/>
    <property type="match status" value="1"/>
</dbReference>
<keyword evidence="2" id="KW-0812">Transmembrane</keyword>
<feature type="domain" description="PDZ" evidence="3">
    <location>
        <begin position="298"/>
        <end position="369"/>
    </location>
</feature>
<dbReference type="InterPro" id="IPR001478">
    <property type="entry name" value="PDZ"/>
</dbReference>
<dbReference type="AlphaFoldDB" id="A0A6J7AGN2"/>
<evidence type="ECO:0000256" key="2">
    <source>
        <dbReference type="SAM" id="Phobius"/>
    </source>
</evidence>
<reference evidence="4" key="1">
    <citation type="submission" date="2020-05" db="EMBL/GenBank/DDBJ databases">
        <authorList>
            <person name="Chiriac C."/>
            <person name="Salcher M."/>
            <person name="Ghai R."/>
            <person name="Kavagutti S V."/>
        </authorList>
    </citation>
    <scope>NUCLEOTIDE SEQUENCE</scope>
</reference>
<dbReference type="InterPro" id="IPR036034">
    <property type="entry name" value="PDZ_sf"/>
</dbReference>
<feature type="transmembrane region" description="Helical" evidence="2">
    <location>
        <begin position="69"/>
        <end position="88"/>
    </location>
</feature>
<evidence type="ECO:0000256" key="1">
    <source>
        <dbReference type="SAM" id="MobiDB-lite"/>
    </source>
</evidence>
<accession>A0A6J7AGN2</accession>
<proteinExistence type="predicted"/>
<name>A0A6J7AGN2_9ZZZZ</name>
<dbReference type="SUPFAM" id="SSF50156">
    <property type="entry name" value="PDZ domain-like"/>
    <property type="match status" value="1"/>
</dbReference>
<evidence type="ECO:0000259" key="3">
    <source>
        <dbReference type="SMART" id="SM00228"/>
    </source>
</evidence>
<feature type="region of interest" description="Disordered" evidence="1">
    <location>
        <begin position="1"/>
        <end position="41"/>
    </location>
</feature>
<dbReference type="Pfam" id="PF13180">
    <property type="entry name" value="PDZ_2"/>
    <property type="match status" value="1"/>
</dbReference>
<evidence type="ECO:0000313" key="4">
    <source>
        <dbReference type="EMBL" id="CAB4831638.1"/>
    </source>
</evidence>
<sequence length="382" mass="39076">MIGENPQPPGDAENPEEASASEGRARPGNGEGGFVPPSQRDWVHPSEFLAISKTLESSSKPSHRHRRRTAIVSIAATVVLVGGILVLAHPTSNSTTTTSVLPAQQISSAPQPIQSSAPSLVAVNVSSNGSSTTTCGVVLDASHVATTAGIPMSRSVQVMTSSGQQEDARVTQVDETAGVTVLTVVSPLTASSPPTISTAPAGTMTAVKMASSSGSSNVAWSSAHLETPSAAATHHNLVFDTMRVSNSFSSVPGSVVINKFGEVVGIAAPQIGSHVYLPLAFVMSVATRLMTTTAPHHGWLKITGTDSPRGSGATVTHVNSDSPAKGLVLEGDTITSVNSKHVATMAALVDDLYTMDVGESAKLTVLHQGSSRVVAVSLSDAP</sequence>
<organism evidence="4">
    <name type="scientific">freshwater metagenome</name>
    <dbReference type="NCBI Taxonomy" id="449393"/>
    <lineage>
        <taxon>unclassified sequences</taxon>
        <taxon>metagenomes</taxon>
        <taxon>ecological metagenomes</taxon>
    </lineage>
</organism>
<keyword evidence="2" id="KW-0472">Membrane</keyword>
<protein>
    <submittedName>
        <fullName evidence="4">Unannotated protein</fullName>
    </submittedName>
</protein>
<dbReference type="EMBL" id="CAFABE010000063">
    <property type="protein sequence ID" value="CAB4831638.1"/>
    <property type="molecule type" value="Genomic_DNA"/>
</dbReference>
<keyword evidence="2" id="KW-1133">Transmembrane helix</keyword>
<dbReference type="Gene3D" id="2.30.42.10">
    <property type="match status" value="1"/>
</dbReference>